<reference evidence="4 5" key="1">
    <citation type="submission" date="2018-01" db="EMBL/GenBank/DDBJ databases">
        <title>Lactibacter flavus gen. nov., sp. nov., a novel bacterium of the family Propionibacteriaceae isolated from raw milk and dairy products.</title>
        <authorList>
            <person name="Wenning M."/>
            <person name="Breitenwieser F."/>
            <person name="Huptas C."/>
            <person name="von Neubeck M."/>
            <person name="Busse H.-J."/>
            <person name="Scherer S."/>
        </authorList>
    </citation>
    <scope>NUCLEOTIDE SEQUENCE [LARGE SCALE GENOMIC DNA]</scope>
    <source>
        <strain evidence="4 5">VG341</strain>
    </source>
</reference>
<evidence type="ECO:0000256" key="1">
    <source>
        <dbReference type="ARBA" id="ARBA00010523"/>
    </source>
</evidence>
<dbReference type="InterPro" id="IPR046348">
    <property type="entry name" value="SIS_dom_sf"/>
</dbReference>
<organism evidence="4 5">
    <name type="scientific">Propioniciclava flava</name>
    <dbReference type="NCBI Taxonomy" id="2072026"/>
    <lineage>
        <taxon>Bacteria</taxon>
        <taxon>Bacillati</taxon>
        <taxon>Actinomycetota</taxon>
        <taxon>Actinomycetes</taxon>
        <taxon>Propionibacteriales</taxon>
        <taxon>Propionibacteriaceae</taxon>
        <taxon>Propioniciclava</taxon>
    </lineage>
</organism>
<protein>
    <recommendedName>
        <fullName evidence="3">Bifunctional glucose-6-phosphate/mannose-6-phosphate isomerase C-terminal domain-containing protein</fullName>
    </recommendedName>
</protein>
<dbReference type="AlphaFoldDB" id="A0A4Q2EIR4"/>
<dbReference type="Gene3D" id="3.40.50.10490">
    <property type="entry name" value="Glucose-6-phosphate isomerase like protein, domain 1"/>
    <property type="match status" value="1"/>
</dbReference>
<dbReference type="GO" id="GO:0004347">
    <property type="term" value="F:glucose-6-phosphate isomerase activity"/>
    <property type="evidence" value="ECO:0007669"/>
    <property type="project" value="InterPro"/>
</dbReference>
<comment type="caution">
    <text evidence="4">The sequence shown here is derived from an EMBL/GenBank/DDBJ whole genome shotgun (WGS) entry which is preliminary data.</text>
</comment>
<accession>A0A4Q2EIR4</accession>
<keyword evidence="2" id="KW-0413">Isomerase</keyword>
<name>A0A4Q2EIR4_9ACTN</name>
<evidence type="ECO:0000259" key="3">
    <source>
        <dbReference type="Pfam" id="PF10432"/>
    </source>
</evidence>
<dbReference type="RefSeq" id="WP_129459041.1">
    <property type="nucleotide sequence ID" value="NZ_PPCV01000006.1"/>
</dbReference>
<gene>
    <name evidence="4" type="ORF">C1706_09745</name>
</gene>
<dbReference type="Proteomes" id="UP000290624">
    <property type="component" value="Unassembled WGS sequence"/>
</dbReference>
<proteinExistence type="inferred from homology"/>
<dbReference type="Pfam" id="PF10432">
    <property type="entry name" value="bact-PGI_C"/>
    <property type="match status" value="1"/>
</dbReference>
<evidence type="ECO:0000256" key="2">
    <source>
        <dbReference type="ARBA" id="ARBA00023235"/>
    </source>
</evidence>
<dbReference type="GO" id="GO:0097367">
    <property type="term" value="F:carbohydrate derivative binding"/>
    <property type="evidence" value="ECO:0007669"/>
    <property type="project" value="InterPro"/>
</dbReference>
<keyword evidence="5" id="KW-1185">Reference proteome</keyword>
<dbReference type="InterPro" id="IPR019490">
    <property type="entry name" value="Glu6P/Mann6P_isomerase_C"/>
</dbReference>
<dbReference type="GO" id="GO:0004476">
    <property type="term" value="F:mannose-6-phosphate isomerase activity"/>
    <property type="evidence" value="ECO:0007669"/>
    <property type="project" value="InterPro"/>
</dbReference>
<dbReference type="GO" id="GO:1901135">
    <property type="term" value="P:carbohydrate derivative metabolic process"/>
    <property type="evidence" value="ECO:0007669"/>
    <property type="project" value="InterPro"/>
</dbReference>
<sequence length="337" mass="35109">MLAFDESRLDDPAVLAGADAILRPLAEAGARLRRDAAESRSAIDSLAGEPRPRAVIAVGPEARLLRAVLEPTCPVPFVAWSVGNLPGWVGPLDLVVVLGGEGYDTSGAREALRRGARLIVVAPPDSLLARESASRATTLLPVLTSDPFPAAIVALAALQRLGLGEHTDPDGVADALDGVATAAGYARDLAANPAKMLAIELADAQPLVWGASVLAARASRRIAEAVRSASGRVALAADAGELLPILAAVDRRDPFADPVEGEWEDRPTLVVVDDGYDDDTARARREALLANATAADVRVTTIAAAGESTLSRYATVLAQGRFAAAYLQIGLGREHHR</sequence>
<evidence type="ECO:0000313" key="5">
    <source>
        <dbReference type="Proteomes" id="UP000290624"/>
    </source>
</evidence>
<feature type="domain" description="Bifunctional glucose-6-phosphate/mannose-6-phosphate isomerase C-terminal" evidence="3">
    <location>
        <begin position="191"/>
        <end position="330"/>
    </location>
</feature>
<dbReference type="OrthoDB" id="5241724at2"/>
<dbReference type="EMBL" id="PPCV01000006">
    <property type="protein sequence ID" value="RXW31825.1"/>
    <property type="molecule type" value="Genomic_DNA"/>
</dbReference>
<comment type="similarity">
    <text evidence="1">Belongs to the PGI/PMI family.</text>
</comment>
<dbReference type="GO" id="GO:0005975">
    <property type="term" value="P:carbohydrate metabolic process"/>
    <property type="evidence" value="ECO:0007669"/>
    <property type="project" value="InterPro"/>
</dbReference>
<evidence type="ECO:0000313" key="4">
    <source>
        <dbReference type="EMBL" id="RXW31825.1"/>
    </source>
</evidence>
<dbReference type="SUPFAM" id="SSF53697">
    <property type="entry name" value="SIS domain"/>
    <property type="match status" value="1"/>
</dbReference>